<keyword evidence="3" id="KW-1185">Reference proteome</keyword>
<dbReference type="GeneID" id="11541330"/>
<dbReference type="EMBL" id="JN116823">
    <property type="protein sequence ID" value="AEV51857.1"/>
    <property type="molecule type" value="Genomic_DNA"/>
</dbReference>
<dbReference type="OrthoDB" id="2975at10239"/>
<proteinExistence type="predicted"/>
<dbReference type="InterPro" id="IPR009279">
    <property type="entry name" value="Portal_Mu"/>
</dbReference>
<protein>
    <submittedName>
        <fullName evidence="2">Portal protein</fullName>
    </submittedName>
</protein>
<feature type="region of interest" description="Disordered" evidence="1">
    <location>
        <begin position="404"/>
        <end position="432"/>
    </location>
</feature>
<evidence type="ECO:0000256" key="1">
    <source>
        <dbReference type="SAM" id="MobiDB-lite"/>
    </source>
</evidence>
<dbReference type="Proteomes" id="UP000005427">
    <property type="component" value="Segment"/>
</dbReference>
<accession>G9FH28</accession>
<dbReference type="Pfam" id="PF06074">
    <property type="entry name" value="Portal_Mu"/>
    <property type="match status" value="1"/>
</dbReference>
<sequence length="432" mass="47344">MAESRTARPAAEVGYVNGGGTEWQQWDHTEKVPELQWPESVNVFSRMARGDGRASSVLRAIGLPIRRTTWRLDQNGARDEVTEFVARNLRLGIAGSDYVPTTRTRGRFSWRSHLQPALLSLQYGHAFFEQIYQLEPDGKLGLRKLAPRPQRTISKITVALDGGLESITQEPPVGKLTAASAIPDGFTIPVNRLVAYVHEPEPGQWQGNSILRPAYKHWIMKDELMRIQAAAARRNGIGVPVGTASKSDDQAEVDHMRDLASNFKGGMNSGVGLANGQTLELLSVQGVLLDIQQAIDYQDKQIALAGLAHFLNLDRGGSHALATVLEDPFTQSVQTLAETIADIGTAHVVEDLVDLNWGEDEPAPKLVFDEIGSRQDLTAAAMKMLIDAGLIRLDRSLEEYTRQQYGLPAKDTPAPSEPWTPDAGTTDAEETT</sequence>
<name>G9FH28_9CAUD</name>
<reference evidence="2 3" key="1">
    <citation type="submission" date="2011-06" db="EMBL/GenBank/DDBJ databases">
        <title>Two lysogenic phages can combine to generate a single lytic phage.</title>
        <authorList>
            <person name="Petrovski S."/>
        </authorList>
    </citation>
    <scope>NUCLEOTIDE SEQUENCE [LARGE SCALE GENOMIC DNA]</scope>
</reference>
<dbReference type="RefSeq" id="YP_005087047.1">
    <property type="nucleotide sequence ID" value="NC_016652.1"/>
</dbReference>
<dbReference type="KEGG" id="vg:11541330"/>
<evidence type="ECO:0000313" key="2">
    <source>
        <dbReference type="EMBL" id="AEV51857.1"/>
    </source>
</evidence>
<organism evidence="2 3">
    <name type="scientific">Rhodococcus phage REQ2</name>
    <dbReference type="NCBI Taxonomy" id="1109713"/>
    <lineage>
        <taxon>Viruses</taxon>
        <taxon>Duplodnaviria</taxon>
        <taxon>Heunggongvirae</taxon>
        <taxon>Uroviricota</taxon>
        <taxon>Caudoviricetes</taxon>
        <taxon>Caudoviricetes incertae sedis</taxon>
        <taxon>Melbournevirus</taxon>
        <taxon>Melbournevirus REQ2</taxon>
    </lineage>
</organism>
<evidence type="ECO:0000313" key="3">
    <source>
        <dbReference type="Proteomes" id="UP000005427"/>
    </source>
</evidence>